<evidence type="ECO:0000256" key="2">
    <source>
        <dbReference type="SAM" id="Phobius"/>
    </source>
</evidence>
<keyword evidence="2" id="KW-1133">Transmembrane helix</keyword>
<feature type="domain" description="Chitin-binding type-4" evidence="3">
    <location>
        <begin position="497"/>
        <end position="686"/>
    </location>
</feature>
<comment type="caution">
    <text evidence="4">The sequence shown here is derived from an EMBL/GenBank/DDBJ whole genome shotgun (WGS) entry which is preliminary data.</text>
</comment>
<dbReference type="OrthoDB" id="64893at2759"/>
<gene>
    <name evidence="4" type="primary">AVEN_111649_1</name>
    <name evidence="4" type="ORF">NPIL_617621</name>
</gene>
<dbReference type="Pfam" id="PF03067">
    <property type="entry name" value="LPMO_10"/>
    <property type="match status" value="2"/>
</dbReference>
<keyword evidence="5" id="KW-1185">Reference proteome</keyword>
<evidence type="ECO:0000313" key="5">
    <source>
        <dbReference type="Proteomes" id="UP000887013"/>
    </source>
</evidence>
<feature type="domain" description="Chitin-binding type-4" evidence="3">
    <location>
        <begin position="22"/>
        <end position="211"/>
    </location>
</feature>
<keyword evidence="2" id="KW-0812">Transmembrane</keyword>
<reference evidence="4" key="1">
    <citation type="submission" date="2020-08" db="EMBL/GenBank/DDBJ databases">
        <title>Multicomponent nature underlies the extraordinary mechanical properties of spider dragline silk.</title>
        <authorList>
            <person name="Kono N."/>
            <person name="Nakamura H."/>
            <person name="Mori M."/>
            <person name="Yoshida Y."/>
            <person name="Ohtoshi R."/>
            <person name="Malay A.D."/>
            <person name="Moran D.A.P."/>
            <person name="Tomita M."/>
            <person name="Numata K."/>
            <person name="Arakawa K."/>
        </authorList>
    </citation>
    <scope>NUCLEOTIDE SEQUENCE</scope>
</reference>
<sequence>MHKAVWALCYIWLQLPIVVWGHARLMLPPSRSSMWRLGFPTKKNFNDNALYCGGIQIQWQRNGGKCGICGDPYNMPHPRDNEAKGKYGQGIISRRYLSGQILEAVVDVTTNHRGYFEFKLCPNNNPKKEASQECLDKYPLKLAYGEGSKYNVGDKGNGDIKIKLQLPKGLTCSQCVFQWTYVAGNNWGRCEDGVSRLGCGPQETFRGCADIAIGNNNNIFPYTPNQNDIGNKFYPYSSSLYKSTKQKYSKDTSITKYPKYALEASRQSERNKSSFITRNKHIKIKSLSHSASWMKLHFEKKTTTPSTLPNGTNHKPLLEWKSQQVPGYILQDSHSSSTLNTPTFSSDTVYFTEIPNVETSSKESQLSKMLHQQQKEIHLLRFYLQNPRVSSNRNVTRGFTLGGRIYRDFWALYASMFSSELLSTFSSFWKPMMKLLLIPPIVISYCDACLFGKGVGFFIHGSQVSKTDSSMEIKIRAPAAILKLFVILCFVKSIWGHARLMEPPSRSSMWRHGYHTPKNYDDDGLYCGGMHTQWKINGGKCGVCGDPWHLEIPRPNENGGKYGNGIIVRTYKPGQIIPVVVDITANHKGFFEFRVCANKNRKKEVTQECLDQNLLTILNGTSTKYNVESHGSSRVSLNAQLPKGFTCKYCVFQWTYTAGNNWGKCKDGTFGLGCGAQETFKACADISISERNLFTEPSTVNQVTIVAKPITTFKPTKTNQWTTTAKPWTVSNSTKVNRWTTIAKPWTVPKPTKINRSTTAASNKPTSTIAPSVNKDRNKKKKLPTSRPSNFKGQTFQEALDRIKKDPRLRWMLEVN</sequence>
<evidence type="ECO:0000259" key="3">
    <source>
        <dbReference type="Pfam" id="PF03067"/>
    </source>
</evidence>
<evidence type="ECO:0000313" key="4">
    <source>
        <dbReference type="EMBL" id="GFU14613.1"/>
    </source>
</evidence>
<feature type="transmembrane region" description="Helical" evidence="2">
    <location>
        <begin position="6"/>
        <end position="27"/>
    </location>
</feature>
<feature type="compositionally biased region" description="Polar residues" evidence="1">
    <location>
        <begin position="754"/>
        <end position="771"/>
    </location>
</feature>
<keyword evidence="2" id="KW-0472">Membrane</keyword>
<feature type="region of interest" description="Disordered" evidence="1">
    <location>
        <begin position="748"/>
        <end position="792"/>
    </location>
</feature>
<name>A0A8X6QER2_NEPPI</name>
<evidence type="ECO:0000256" key="1">
    <source>
        <dbReference type="SAM" id="MobiDB-lite"/>
    </source>
</evidence>
<dbReference type="Proteomes" id="UP000887013">
    <property type="component" value="Unassembled WGS sequence"/>
</dbReference>
<accession>A0A8X6QER2</accession>
<dbReference type="EMBL" id="BMAW01029996">
    <property type="protein sequence ID" value="GFU14613.1"/>
    <property type="molecule type" value="Genomic_DNA"/>
</dbReference>
<dbReference type="InterPro" id="IPR004302">
    <property type="entry name" value="Cellulose/chitin-bd_N"/>
</dbReference>
<proteinExistence type="predicted"/>
<dbReference type="AlphaFoldDB" id="A0A8X6QER2"/>
<organism evidence="4 5">
    <name type="scientific">Nephila pilipes</name>
    <name type="common">Giant wood spider</name>
    <name type="synonym">Nephila maculata</name>
    <dbReference type="NCBI Taxonomy" id="299642"/>
    <lineage>
        <taxon>Eukaryota</taxon>
        <taxon>Metazoa</taxon>
        <taxon>Ecdysozoa</taxon>
        <taxon>Arthropoda</taxon>
        <taxon>Chelicerata</taxon>
        <taxon>Arachnida</taxon>
        <taxon>Araneae</taxon>
        <taxon>Araneomorphae</taxon>
        <taxon>Entelegynae</taxon>
        <taxon>Araneoidea</taxon>
        <taxon>Nephilidae</taxon>
        <taxon>Nephila</taxon>
    </lineage>
</organism>
<protein>
    <submittedName>
        <fullName evidence="4">Chitin-binding type-4 domain-containing protein</fullName>
    </submittedName>
</protein>